<reference evidence="1" key="1">
    <citation type="submission" date="2024-03" db="EMBL/GenBank/DDBJ databases">
        <title>WGS assembly of Saponaria officinalis var. Norfolk2.</title>
        <authorList>
            <person name="Jenkins J."/>
            <person name="Shu S."/>
            <person name="Grimwood J."/>
            <person name="Barry K."/>
            <person name="Goodstein D."/>
            <person name="Schmutz J."/>
            <person name="Leebens-Mack J."/>
            <person name="Osbourn A."/>
        </authorList>
    </citation>
    <scope>NUCLEOTIDE SEQUENCE [LARGE SCALE GENOMIC DNA]</scope>
    <source>
        <strain evidence="1">JIC</strain>
    </source>
</reference>
<dbReference type="EMBL" id="JBDFQZ010000013">
    <property type="protein sequence ID" value="KAK9668638.1"/>
    <property type="molecule type" value="Genomic_DNA"/>
</dbReference>
<organism evidence="1 2">
    <name type="scientific">Saponaria officinalis</name>
    <name type="common">Common soapwort</name>
    <name type="synonym">Lychnis saponaria</name>
    <dbReference type="NCBI Taxonomy" id="3572"/>
    <lineage>
        <taxon>Eukaryota</taxon>
        <taxon>Viridiplantae</taxon>
        <taxon>Streptophyta</taxon>
        <taxon>Embryophyta</taxon>
        <taxon>Tracheophyta</taxon>
        <taxon>Spermatophyta</taxon>
        <taxon>Magnoliopsida</taxon>
        <taxon>eudicotyledons</taxon>
        <taxon>Gunneridae</taxon>
        <taxon>Pentapetalae</taxon>
        <taxon>Caryophyllales</taxon>
        <taxon>Caryophyllaceae</taxon>
        <taxon>Caryophylleae</taxon>
        <taxon>Saponaria</taxon>
    </lineage>
</organism>
<keyword evidence="2" id="KW-1185">Reference proteome</keyword>
<comment type="caution">
    <text evidence="1">The sequence shown here is derived from an EMBL/GenBank/DDBJ whole genome shotgun (WGS) entry which is preliminary data.</text>
</comment>
<evidence type="ECO:0000313" key="1">
    <source>
        <dbReference type="EMBL" id="KAK9668638.1"/>
    </source>
</evidence>
<dbReference type="Proteomes" id="UP001443914">
    <property type="component" value="Unassembled WGS sequence"/>
</dbReference>
<sequence length="111" mass="12631">MQIQMTKLWSEVYETVDLLKARGEEDIGYLCNLILEFRLKLDPESGAMTKEQEIEQLLGCKPVDEIRILPPKHAKNKGSGKKMMSSKKVGVAKAVKPMRMCNNCKQMAHHD</sequence>
<name>A0AAW1GUZ0_SAPOF</name>
<evidence type="ECO:0000313" key="2">
    <source>
        <dbReference type="Proteomes" id="UP001443914"/>
    </source>
</evidence>
<dbReference type="AlphaFoldDB" id="A0AAW1GUZ0"/>
<accession>A0AAW1GUZ0</accession>
<gene>
    <name evidence="1" type="ORF">RND81_13G073900</name>
</gene>
<proteinExistence type="predicted"/>
<protein>
    <submittedName>
        <fullName evidence="1">Uncharacterized protein</fullName>
    </submittedName>
</protein>